<name>A0AA39EZN0_MICHY</name>
<evidence type="ECO:0000313" key="2">
    <source>
        <dbReference type="EMBL" id="KAK0157033.1"/>
    </source>
</evidence>
<feature type="non-terminal residue" evidence="2">
    <location>
        <position position="345"/>
    </location>
</feature>
<sequence length="345" mass="38455">SLLVYSRRGAAILGRGEDKLPMILGGDFNVNFQSDESLPLVKERLKQSANGKKRKKAADDQDGIEAHSAVKLITDNPILKKQNIEVGIFIGDNDSSSISAIRHVATHPVLKLSDNNHTSKDVKNMLFRLKNGKTNVDPDKELSNDSIAYLHRCFSYAVAQNVADIPALAAAVKNIPYHAFNKHDECRSWCGFKKNPETYKHSTVHGGFKNQILFNTLVEEFKNLAKNASQFVGGGSTQGNESVNSIMARKAPKSVCYSVSESCDFRYGCTRLLQREGKLSEKLLNTSDFVKKKKIRSQWRFRREANEIDTYESNMGLTGDESNKENLVPISEITKKKIVSVDVVS</sequence>
<keyword evidence="3" id="KW-1185">Reference proteome</keyword>
<accession>A0AA39EZN0</accession>
<dbReference type="Pfam" id="PF20700">
    <property type="entry name" value="Mutator"/>
    <property type="match status" value="1"/>
</dbReference>
<organism evidence="2 3">
    <name type="scientific">Microctonus hyperodae</name>
    <name type="common">Parasitoid wasp</name>
    <dbReference type="NCBI Taxonomy" id="165561"/>
    <lineage>
        <taxon>Eukaryota</taxon>
        <taxon>Metazoa</taxon>
        <taxon>Ecdysozoa</taxon>
        <taxon>Arthropoda</taxon>
        <taxon>Hexapoda</taxon>
        <taxon>Insecta</taxon>
        <taxon>Pterygota</taxon>
        <taxon>Neoptera</taxon>
        <taxon>Endopterygota</taxon>
        <taxon>Hymenoptera</taxon>
        <taxon>Apocrita</taxon>
        <taxon>Ichneumonoidea</taxon>
        <taxon>Braconidae</taxon>
        <taxon>Euphorinae</taxon>
        <taxon>Microctonus</taxon>
    </lineage>
</organism>
<dbReference type="AlphaFoldDB" id="A0AA39EZN0"/>
<gene>
    <name evidence="2" type="ORF">PV327_011446</name>
</gene>
<dbReference type="EMBL" id="JAQQBR010002497">
    <property type="protein sequence ID" value="KAK0157033.1"/>
    <property type="molecule type" value="Genomic_DNA"/>
</dbReference>
<reference evidence="2" key="2">
    <citation type="submission" date="2023-03" db="EMBL/GenBank/DDBJ databases">
        <authorList>
            <person name="Inwood S.N."/>
            <person name="Skelly J.G."/>
            <person name="Guhlin J."/>
            <person name="Harrop T.W.R."/>
            <person name="Goldson S.G."/>
            <person name="Dearden P.K."/>
        </authorList>
    </citation>
    <scope>NUCLEOTIDE SEQUENCE</scope>
    <source>
        <strain evidence="2">Lincoln</strain>
        <tissue evidence="2">Whole body</tissue>
    </source>
</reference>
<comment type="caution">
    <text evidence="2">The sequence shown here is derived from an EMBL/GenBank/DDBJ whole genome shotgun (WGS) entry which is preliminary data.</text>
</comment>
<dbReference type="InterPro" id="IPR049012">
    <property type="entry name" value="Mutator_transp_dom"/>
</dbReference>
<dbReference type="Proteomes" id="UP001168972">
    <property type="component" value="Unassembled WGS sequence"/>
</dbReference>
<protein>
    <recommendedName>
        <fullName evidence="1">Mutator-like transposase domain-containing protein</fullName>
    </recommendedName>
</protein>
<evidence type="ECO:0000313" key="3">
    <source>
        <dbReference type="Proteomes" id="UP001168972"/>
    </source>
</evidence>
<proteinExistence type="predicted"/>
<feature type="domain" description="Mutator-like transposase" evidence="1">
    <location>
        <begin position="59"/>
        <end position="190"/>
    </location>
</feature>
<reference evidence="2" key="1">
    <citation type="journal article" date="2023" name="bioRxiv">
        <title>Scaffold-level genome assemblies of two parasitoid biocontrol wasps reveal the parthenogenesis mechanism and an associated novel virus.</title>
        <authorList>
            <person name="Inwood S."/>
            <person name="Skelly J."/>
            <person name="Guhlin J."/>
            <person name="Harrop T."/>
            <person name="Goldson S."/>
            <person name="Dearden P."/>
        </authorList>
    </citation>
    <scope>NUCLEOTIDE SEQUENCE</scope>
    <source>
        <strain evidence="2">Lincoln</strain>
        <tissue evidence="2">Whole body</tissue>
    </source>
</reference>
<evidence type="ECO:0000259" key="1">
    <source>
        <dbReference type="Pfam" id="PF20700"/>
    </source>
</evidence>